<dbReference type="AlphaFoldDB" id="A0AA86QXV4"/>
<evidence type="ECO:0000313" key="3">
    <source>
        <dbReference type="Proteomes" id="UP001642409"/>
    </source>
</evidence>
<proteinExistence type="predicted"/>
<gene>
    <name evidence="2" type="ORF">HINF_LOCUS17572</name>
    <name evidence="1" type="ORF">HINF_LOCUS55654</name>
</gene>
<dbReference type="Proteomes" id="UP001642409">
    <property type="component" value="Unassembled WGS sequence"/>
</dbReference>
<reference evidence="2 3" key="2">
    <citation type="submission" date="2024-07" db="EMBL/GenBank/DDBJ databases">
        <authorList>
            <person name="Akdeniz Z."/>
        </authorList>
    </citation>
    <scope>NUCLEOTIDE SEQUENCE [LARGE SCALE GENOMIC DNA]</scope>
</reference>
<organism evidence="1">
    <name type="scientific">Hexamita inflata</name>
    <dbReference type="NCBI Taxonomy" id="28002"/>
    <lineage>
        <taxon>Eukaryota</taxon>
        <taxon>Metamonada</taxon>
        <taxon>Diplomonadida</taxon>
        <taxon>Hexamitidae</taxon>
        <taxon>Hexamitinae</taxon>
        <taxon>Hexamita</taxon>
    </lineage>
</organism>
<name>A0AA86QXV4_9EUKA</name>
<evidence type="ECO:0000313" key="1">
    <source>
        <dbReference type="EMBL" id="CAI9968009.1"/>
    </source>
</evidence>
<keyword evidence="3" id="KW-1185">Reference proteome</keyword>
<protein>
    <submittedName>
        <fullName evidence="2">Hypothetical_protein</fullName>
    </submittedName>
</protein>
<evidence type="ECO:0000313" key="2">
    <source>
        <dbReference type="EMBL" id="CAL6001717.1"/>
    </source>
</evidence>
<dbReference type="EMBL" id="CAXDID020000044">
    <property type="protein sequence ID" value="CAL6001717.1"/>
    <property type="molecule type" value="Genomic_DNA"/>
</dbReference>
<sequence>MTSDLSQIAETVCPQYLNQQYQVQLTEYNFLEAQYYIAINYYINLINFTKKQSQKQMTIPQYCSDIVLILSNYIADEEQYEDLRFLFQTNLNPVILENVQSQIYPQDITSAIILLNSAKPVCVNPKKPGGQYILLQIQVGQIRKRLQC</sequence>
<dbReference type="EMBL" id="CATOUU010001031">
    <property type="protein sequence ID" value="CAI9968009.1"/>
    <property type="molecule type" value="Genomic_DNA"/>
</dbReference>
<accession>A0AA86QXV4</accession>
<reference evidence="1" key="1">
    <citation type="submission" date="2023-06" db="EMBL/GenBank/DDBJ databases">
        <authorList>
            <person name="Kurt Z."/>
        </authorList>
    </citation>
    <scope>NUCLEOTIDE SEQUENCE</scope>
</reference>
<comment type="caution">
    <text evidence="1">The sequence shown here is derived from an EMBL/GenBank/DDBJ whole genome shotgun (WGS) entry which is preliminary data.</text>
</comment>